<dbReference type="AlphaFoldDB" id="A0A4Y2HBL5"/>
<comment type="caution">
    <text evidence="1">The sequence shown here is derived from an EMBL/GenBank/DDBJ whole genome shotgun (WGS) entry which is preliminary data.</text>
</comment>
<proteinExistence type="predicted"/>
<protein>
    <submittedName>
        <fullName evidence="1">Uncharacterized protein</fullName>
    </submittedName>
</protein>
<accession>A0A4Y2HBL5</accession>
<gene>
    <name evidence="1" type="ORF">AVEN_46513_1</name>
</gene>
<evidence type="ECO:0000313" key="2">
    <source>
        <dbReference type="Proteomes" id="UP000499080"/>
    </source>
</evidence>
<name>A0A4Y2HBL5_ARAVE</name>
<sequence>MQRCLGKYGLYVRRSVKRVPLMAAHCRGQFASPREHANWTIKQSAFALFYFSEHGPFTAYLKRFYLSDSDQCSCGGTGTALHYATECALTGSWHMKMPTPNFEQEWLKRAAITSSPGINFVA</sequence>
<keyword evidence="2" id="KW-1185">Reference proteome</keyword>
<reference evidence="1 2" key="1">
    <citation type="journal article" date="2019" name="Sci. Rep.">
        <title>Orb-weaving spider Araneus ventricosus genome elucidates the spidroin gene catalogue.</title>
        <authorList>
            <person name="Kono N."/>
            <person name="Nakamura H."/>
            <person name="Ohtoshi R."/>
            <person name="Moran D.A.P."/>
            <person name="Shinohara A."/>
            <person name="Yoshida Y."/>
            <person name="Fujiwara M."/>
            <person name="Mori M."/>
            <person name="Tomita M."/>
            <person name="Arakawa K."/>
        </authorList>
    </citation>
    <scope>NUCLEOTIDE SEQUENCE [LARGE SCALE GENOMIC DNA]</scope>
</reference>
<dbReference type="EMBL" id="BGPR01001830">
    <property type="protein sequence ID" value="GBM62695.1"/>
    <property type="molecule type" value="Genomic_DNA"/>
</dbReference>
<evidence type="ECO:0000313" key="1">
    <source>
        <dbReference type="EMBL" id="GBM62695.1"/>
    </source>
</evidence>
<dbReference type="Proteomes" id="UP000499080">
    <property type="component" value="Unassembled WGS sequence"/>
</dbReference>
<organism evidence="1 2">
    <name type="scientific">Araneus ventricosus</name>
    <name type="common">Orbweaver spider</name>
    <name type="synonym">Epeira ventricosa</name>
    <dbReference type="NCBI Taxonomy" id="182803"/>
    <lineage>
        <taxon>Eukaryota</taxon>
        <taxon>Metazoa</taxon>
        <taxon>Ecdysozoa</taxon>
        <taxon>Arthropoda</taxon>
        <taxon>Chelicerata</taxon>
        <taxon>Arachnida</taxon>
        <taxon>Araneae</taxon>
        <taxon>Araneomorphae</taxon>
        <taxon>Entelegynae</taxon>
        <taxon>Araneoidea</taxon>
        <taxon>Araneidae</taxon>
        <taxon>Araneus</taxon>
    </lineage>
</organism>